<feature type="region of interest" description="Disordered" evidence="1">
    <location>
        <begin position="1"/>
        <end position="21"/>
    </location>
</feature>
<dbReference type="OrthoDB" id="10380687at2759"/>
<sequence length="90" mass="9900">MKADMKGQLGSTDDTNGEERRGECWAVVTLQAYAETTSHTLRHSAVKNHGVPADVRQMGNLTMEELWTAESTWEPQGQEAATRQGHTGNT</sequence>
<dbReference type="Proteomes" id="UP000055048">
    <property type="component" value="Unassembled WGS sequence"/>
</dbReference>
<accession>A0A0V0TUY5</accession>
<comment type="caution">
    <text evidence="2">The sequence shown here is derived from an EMBL/GenBank/DDBJ whole genome shotgun (WGS) entry which is preliminary data.</text>
</comment>
<protein>
    <submittedName>
        <fullName evidence="2">Uncharacterized protein</fullName>
    </submittedName>
</protein>
<dbReference type="AlphaFoldDB" id="A0A0V0TUY5"/>
<gene>
    <name evidence="2" type="ORF">T05_8113</name>
</gene>
<reference evidence="2 3" key="1">
    <citation type="submission" date="2015-01" db="EMBL/GenBank/DDBJ databases">
        <title>Evolution of Trichinella species and genotypes.</title>
        <authorList>
            <person name="Korhonen P.K."/>
            <person name="Edoardo P."/>
            <person name="Giuseppe L.R."/>
            <person name="Gasser R.B."/>
        </authorList>
    </citation>
    <scope>NUCLEOTIDE SEQUENCE [LARGE SCALE GENOMIC DNA]</scope>
    <source>
        <strain evidence="2">ISS417</strain>
    </source>
</reference>
<evidence type="ECO:0000256" key="1">
    <source>
        <dbReference type="SAM" id="MobiDB-lite"/>
    </source>
</evidence>
<feature type="region of interest" description="Disordered" evidence="1">
    <location>
        <begin position="70"/>
        <end position="90"/>
    </location>
</feature>
<dbReference type="EMBL" id="JYDJ01000136">
    <property type="protein sequence ID" value="KRX42750.1"/>
    <property type="molecule type" value="Genomic_DNA"/>
</dbReference>
<proteinExistence type="predicted"/>
<name>A0A0V0TUY5_9BILA</name>
<evidence type="ECO:0000313" key="2">
    <source>
        <dbReference type="EMBL" id="KRX42750.1"/>
    </source>
</evidence>
<evidence type="ECO:0000313" key="3">
    <source>
        <dbReference type="Proteomes" id="UP000055048"/>
    </source>
</evidence>
<organism evidence="2 3">
    <name type="scientific">Trichinella murrelli</name>
    <dbReference type="NCBI Taxonomy" id="144512"/>
    <lineage>
        <taxon>Eukaryota</taxon>
        <taxon>Metazoa</taxon>
        <taxon>Ecdysozoa</taxon>
        <taxon>Nematoda</taxon>
        <taxon>Enoplea</taxon>
        <taxon>Dorylaimia</taxon>
        <taxon>Trichinellida</taxon>
        <taxon>Trichinellidae</taxon>
        <taxon>Trichinella</taxon>
    </lineage>
</organism>
<keyword evidence="3" id="KW-1185">Reference proteome</keyword>